<dbReference type="EMBL" id="FMSH01000246">
    <property type="protein sequence ID" value="SCU76514.1"/>
    <property type="molecule type" value="Genomic_DNA"/>
</dbReference>
<evidence type="ECO:0000259" key="3">
    <source>
        <dbReference type="Pfam" id="PF13439"/>
    </source>
</evidence>
<evidence type="ECO:0000256" key="1">
    <source>
        <dbReference type="ARBA" id="ARBA00022676"/>
    </source>
</evidence>
<dbReference type="Gene3D" id="3.40.50.2000">
    <property type="entry name" value="Glycogen Phosphorylase B"/>
    <property type="match status" value="2"/>
</dbReference>
<feature type="domain" description="Glycosyltransferase subfamily 4-like N-terminal" evidence="3">
    <location>
        <begin position="17"/>
        <end position="166"/>
    </location>
</feature>
<dbReference type="Pfam" id="PF13439">
    <property type="entry name" value="Glyco_transf_4"/>
    <property type="match status" value="1"/>
</dbReference>
<accession>A0A1K0JBL1</accession>
<reference evidence="4" key="1">
    <citation type="submission" date="2016-09" db="EMBL/GenBank/DDBJ databases">
        <authorList>
            <person name="Capua I."/>
            <person name="De Benedictis P."/>
            <person name="Joannis T."/>
            <person name="Lombin L.H."/>
            <person name="Cattoli G."/>
        </authorList>
    </citation>
    <scope>NUCLEOTIDE SEQUENCE</scope>
    <source>
        <strain evidence="4">B9</strain>
    </source>
</reference>
<proteinExistence type="predicted"/>
<evidence type="ECO:0000256" key="2">
    <source>
        <dbReference type="ARBA" id="ARBA00022679"/>
    </source>
</evidence>
<dbReference type="CDD" id="cd03801">
    <property type="entry name" value="GT4_PimA-like"/>
    <property type="match status" value="1"/>
</dbReference>
<dbReference type="SUPFAM" id="SSF53756">
    <property type="entry name" value="UDP-Glycosyltransferase/glycogen phosphorylase"/>
    <property type="match status" value="1"/>
</dbReference>
<evidence type="ECO:0000313" key="4">
    <source>
        <dbReference type="EMBL" id="SCU76514.1"/>
    </source>
</evidence>
<organism evidence="4">
    <name type="scientific">Cupriavidus necator</name>
    <name type="common">Alcaligenes eutrophus</name>
    <name type="synonym">Ralstonia eutropha</name>
    <dbReference type="NCBI Taxonomy" id="106590"/>
    <lineage>
        <taxon>Bacteria</taxon>
        <taxon>Pseudomonadati</taxon>
        <taxon>Pseudomonadota</taxon>
        <taxon>Betaproteobacteria</taxon>
        <taxon>Burkholderiales</taxon>
        <taxon>Burkholderiaceae</taxon>
        <taxon>Cupriavidus</taxon>
    </lineage>
</organism>
<keyword evidence="1" id="KW-0328">Glycosyltransferase</keyword>
<dbReference type="PANTHER" id="PTHR12526">
    <property type="entry name" value="GLYCOSYLTRANSFERASE"/>
    <property type="match status" value="1"/>
</dbReference>
<dbReference type="AlphaFoldDB" id="A0A1K0JBL1"/>
<sequence>MLLPIFLVSRNGVKNTGGVERVVHLLQSDLKRHGAEVTLVDEAMVLPQFLCGKRLAQFAFPIAASLWLWARRLSGGKFVTISNSSYTPLYPAEAVIVHGSAAGYIRALAKSGNRFLGMRLLARLEGLTMRCAQRVICVSEAVRDLCIGHHGVPARKCRVVHNGIDATVFHAGQKFTNGLVRLGFAGRLEYGKGLPYLIEIARWVGTQPNMRLVIATTSDVPTALKNLPGITIVPGLAPDQMSTFYDMIDIMLLPSLFEGFELVTLEALASGVSVLGTRVGACDLFLRQGVPWVSELPTDTSDFVRQAASIFERLRRNSDPARMHAFIEESFSIERFCKQIRAQLQLRDS</sequence>
<dbReference type="GO" id="GO:0016757">
    <property type="term" value="F:glycosyltransferase activity"/>
    <property type="evidence" value="ECO:0007669"/>
    <property type="project" value="UniProtKB-KW"/>
</dbReference>
<dbReference type="InterPro" id="IPR028098">
    <property type="entry name" value="Glyco_trans_4-like_N"/>
</dbReference>
<keyword evidence="2" id="KW-0808">Transferase</keyword>
<dbReference type="Pfam" id="PF13692">
    <property type="entry name" value="Glyco_trans_1_4"/>
    <property type="match status" value="1"/>
</dbReference>
<dbReference type="RefSeq" id="WP_340526039.1">
    <property type="nucleotide sequence ID" value="NZ_FMSH01000246.1"/>
</dbReference>
<dbReference type="PANTHER" id="PTHR12526:SF510">
    <property type="entry name" value="D-INOSITOL 3-PHOSPHATE GLYCOSYLTRANSFERASE"/>
    <property type="match status" value="1"/>
</dbReference>
<protein>
    <recommendedName>
        <fullName evidence="3">Glycosyltransferase subfamily 4-like N-terminal domain-containing protein</fullName>
    </recommendedName>
</protein>
<gene>
    <name evidence="4" type="ORF">CNECB9_320032</name>
</gene>
<name>A0A1K0JBL1_CUPNE</name>